<keyword evidence="3" id="KW-1185">Reference proteome</keyword>
<keyword evidence="1" id="KW-0812">Transmembrane</keyword>
<feature type="transmembrane region" description="Helical" evidence="1">
    <location>
        <begin position="77"/>
        <end position="95"/>
    </location>
</feature>
<name>A0ABP2Z0S8_9GAMM</name>
<organism evidence="2 3">
    <name type="scientific">Shewanella decolorationis S12</name>
    <dbReference type="NCBI Taxonomy" id="1353536"/>
    <lineage>
        <taxon>Bacteria</taxon>
        <taxon>Pseudomonadati</taxon>
        <taxon>Pseudomonadota</taxon>
        <taxon>Gammaproteobacteria</taxon>
        <taxon>Alteromonadales</taxon>
        <taxon>Shewanellaceae</taxon>
        <taxon>Shewanella</taxon>
    </lineage>
</organism>
<dbReference type="EMBL" id="AXZL01000072">
    <property type="protein sequence ID" value="ESE40256.1"/>
    <property type="molecule type" value="Genomic_DNA"/>
</dbReference>
<dbReference type="Proteomes" id="UP000017548">
    <property type="component" value="Unassembled WGS sequence"/>
</dbReference>
<feature type="transmembrane region" description="Helical" evidence="1">
    <location>
        <begin position="126"/>
        <end position="143"/>
    </location>
</feature>
<feature type="transmembrane region" description="Helical" evidence="1">
    <location>
        <begin position="51"/>
        <end position="71"/>
    </location>
</feature>
<keyword evidence="1" id="KW-1133">Transmembrane helix</keyword>
<evidence type="ECO:0000313" key="3">
    <source>
        <dbReference type="Proteomes" id="UP000017548"/>
    </source>
</evidence>
<feature type="transmembrane region" description="Helical" evidence="1">
    <location>
        <begin position="102"/>
        <end position="120"/>
    </location>
</feature>
<comment type="caution">
    <text evidence="2">The sequence shown here is derived from an EMBL/GenBank/DDBJ whole genome shotgun (WGS) entry which is preliminary data.</text>
</comment>
<accession>A0ABP2Z0S8</accession>
<gene>
    <name evidence="2" type="ORF">SHD_3008</name>
</gene>
<proteinExistence type="predicted"/>
<evidence type="ECO:0000313" key="2">
    <source>
        <dbReference type="EMBL" id="ESE40256.1"/>
    </source>
</evidence>
<keyword evidence="1" id="KW-0472">Membrane</keyword>
<sequence>MALVISFNTSVRREKLARKEKAESESYRKFIDEQAKLAYEELVKNQSPKKAFFGAILGVFLGLALLILFVWNGLVFYWMLFVPAAVIGYLACKFGKIYESKYANMIGVIGLLTNGFAVMTLYNYEAIALSTIPIAFIVTRYFAKLKLTEAQERAIWRKEIGKL</sequence>
<reference evidence="2 3" key="1">
    <citation type="journal article" date="2013" name="Genome Announc.">
        <title>Draft Genome Sequence of Shewanella decolorationis S12, a Dye-Degrading Bacterium Isolated from a Wastewater Treatment Plant.</title>
        <authorList>
            <person name="Xu M."/>
            <person name="Fang Y."/>
            <person name="Liu J."/>
            <person name="Chen X."/>
            <person name="Sun G."/>
            <person name="Guo J."/>
            <person name="Hua Z."/>
            <person name="Tu Q."/>
            <person name="Wu L."/>
            <person name="Zhou J."/>
            <person name="Liu X."/>
        </authorList>
    </citation>
    <scope>NUCLEOTIDE SEQUENCE [LARGE SCALE GENOMIC DNA]</scope>
    <source>
        <strain evidence="2 3">S12</strain>
    </source>
</reference>
<protein>
    <submittedName>
        <fullName evidence="2">Uncharacterized protein</fullName>
    </submittedName>
</protein>
<evidence type="ECO:0000256" key="1">
    <source>
        <dbReference type="SAM" id="Phobius"/>
    </source>
</evidence>